<dbReference type="InterPro" id="IPR016181">
    <property type="entry name" value="Acyl_CoA_acyltransferase"/>
</dbReference>
<dbReference type="GO" id="GO:0016747">
    <property type="term" value="F:acyltransferase activity, transferring groups other than amino-acyl groups"/>
    <property type="evidence" value="ECO:0007669"/>
    <property type="project" value="InterPro"/>
</dbReference>
<keyword evidence="3" id="KW-1185">Reference proteome</keyword>
<reference evidence="2" key="1">
    <citation type="journal article" date="2022" name="Int. J. Syst. Evol. Microbiol.">
        <title>Apilactobacillus apisilvae sp. nov., Nicolia spurrieriana gen. nov. sp. nov., Bombilactobacillus folatiphilus sp. nov. and Bombilactobacillus thymidiniphilus sp. nov., four new lactic acid bacterial isolates from stingless bees Tetragonula carbonaria and Austroplebeia australis.</title>
        <authorList>
            <person name="Oliphant S.A."/>
            <person name="Watson-Haigh N.S."/>
            <person name="Sumby K.M."/>
            <person name="Gardner J."/>
            <person name="Groom S."/>
            <person name="Jiranek V."/>
        </authorList>
    </citation>
    <scope>NUCLEOTIDE SEQUENCE</scope>
    <source>
        <strain evidence="2">SGEP1_A5</strain>
    </source>
</reference>
<dbReference type="EMBL" id="CP093361">
    <property type="protein sequence ID" value="UQS87310.1"/>
    <property type="molecule type" value="Genomic_DNA"/>
</dbReference>
<evidence type="ECO:0000313" key="2">
    <source>
        <dbReference type="EMBL" id="UQS87310.1"/>
    </source>
</evidence>
<dbReference type="PROSITE" id="PS51186">
    <property type="entry name" value="GNAT"/>
    <property type="match status" value="1"/>
</dbReference>
<name>A0A976RT04_9LACO</name>
<gene>
    <name evidence="2" type="ORF">MOO44_03900</name>
</gene>
<accession>A0A976RT04</accession>
<dbReference type="Gene3D" id="3.40.630.30">
    <property type="match status" value="1"/>
</dbReference>
<dbReference type="CDD" id="cd04301">
    <property type="entry name" value="NAT_SF"/>
    <property type="match status" value="1"/>
</dbReference>
<protein>
    <submittedName>
        <fullName evidence="2">GNAT family N-acetyltransferase</fullName>
    </submittedName>
</protein>
<evidence type="ECO:0000259" key="1">
    <source>
        <dbReference type="PROSITE" id="PS51186"/>
    </source>
</evidence>
<dbReference type="InterPro" id="IPR000182">
    <property type="entry name" value="GNAT_dom"/>
</dbReference>
<evidence type="ECO:0000313" key="3">
    <source>
        <dbReference type="Proteomes" id="UP000831181"/>
    </source>
</evidence>
<dbReference type="Proteomes" id="UP000831181">
    <property type="component" value="Chromosome"/>
</dbReference>
<sequence>MAGIYLRVATEDDLDSIISIIKDAQGLLKADGSNQWQNGYPTRQIIMNDIQSGSNYVLIVDGKVAATAYLMGGEEPTFNTIEGSWNRPNEQYITIHRIALASQYHGLHLGSYLLSNLITVSVMKGYQNIRFDTWPVNKRMQGLGERFGFEYRGMIQDVYDGNTKEWAYELNL</sequence>
<dbReference type="Pfam" id="PF00583">
    <property type="entry name" value="Acetyltransf_1"/>
    <property type="match status" value="1"/>
</dbReference>
<dbReference type="KEGG" id="lbe:MOO44_03900"/>
<dbReference type="SUPFAM" id="SSF55729">
    <property type="entry name" value="Acyl-CoA N-acyltransferases (Nat)"/>
    <property type="match status" value="1"/>
</dbReference>
<proteinExistence type="predicted"/>
<organism evidence="2 3">
    <name type="scientific">Nicoliella spurrieriana</name>
    <dbReference type="NCBI Taxonomy" id="2925830"/>
    <lineage>
        <taxon>Bacteria</taxon>
        <taxon>Bacillati</taxon>
        <taxon>Bacillota</taxon>
        <taxon>Bacilli</taxon>
        <taxon>Lactobacillales</taxon>
        <taxon>Lactobacillaceae</taxon>
        <taxon>Nicoliella</taxon>
    </lineage>
</organism>
<feature type="domain" description="N-acetyltransferase" evidence="1">
    <location>
        <begin position="4"/>
        <end position="172"/>
    </location>
</feature>
<dbReference type="RefSeq" id="WP_260117116.1">
    <property type="nucleotide sequence ID" value="NZ_CP093361.1"/>
</dbReference>
<dbReference type="AlphaFoldDB" id="A0A976RT04"/>